<accession>A0A956SD20</accession>
<dbReference type="InterPro" id="IPR024524">
    <property type="entry name" value="DUF3800"/>
</dbReference>
<protein>
    <submittedName>
        <fullName evidence="1">DUF3800 domain-containing protein</fullName>
    </submittedName>
</protein>
<proteinExistence type="predicted"/>
<dbReference type="EMBL" id="JAGQHS010000037">
    <property type="protein sequence ID" value="MCA9755975.1"/>
    <property type="molecule type" value="Genomic_DNA"/>
</dbReference>
<organism evidence="1 2">
    <name type="scientific">Eiseniibacteriota bacterium</name>
    <dbReference type="NCBI Taxonomy" id="2212470"/>
    <lineage>
        <taxon>Bacteria</taxon>
        <taxon>Candidatus Eiseniibacteriota</taxon>
    </lineage>
</organism>
<gene>
    <name evidence="1" type="ORF">KDA27_09250</name>
</gene>
<evidence type="ECO:0000313" key="2">
    <source>
        <dbReference type="Proteomes" id="UP000739538"/>
    </source>
</evidence>
<sequence>MSYLLFMDESGHDHRTMPYEVRGGVTLHASKLWPFVQAMSRLEYSSFGSYLREFRTELKGSKLLEKKRFKWAAQAPALSDEERRKHCRALLTKGLEHKTPTRVEFTAFGQASLEMATGMFELLHQHGAQVFAAAIPRSVSRPPTFEAKEFLRKDHVFLFERYFYFLEREQQHGLLIMDEVDKTDDRRFVRRLESYFQRTHEGRRRAAWIVPAPFFVSSDMAYPVQAADLAIYCINWGFRLRGRMDELVRAEIASDFAPWLERMQFHGRRSRGDTEFETFGIVYVPDPYEPRSGVQ</sequence>
<evidence type="ECO:0000313" key="1">
    <source>
        <dbReference type="EMBL" id="MCA9755975.1"/>
    </source>
</evidence>
<comment type="caution">
    <text evidence="1">The sequence shown here is derived from an EMBL/GenBank/DDBJ whole genome shotgun (WGS) entry which is preliminary data.</text>
</comment>
<dbReference type="Pfam" id="PF12686">
    <property type="entry name" value="DUF3800"/>
    <property type="match status" value="1"/>
</dbReference>
<reference evidence="1" key="1">
    <citation type="submission" date="2020-04" db="EMBL/GenBank/DDBJ databases">
        <authorList>
            <person name="Zhang T."/>
        </authorList>
    </citation>
    <scope>NUCLEOTIDE SEQUENCE</scope>
    <source>
        <strain evidence="1">HKST-UBA02</strain>
    </source>
</reference>
<name>A0A956SD20_UNCEI</name>
<reference evidence="1" key="2">
    <citation type="journal article" date="2021" name="Microbiome">
        <title>Successional dynamics and alternative stable states in a saline activated sludge microbial community over 9 years.</title>
        <authorList>
            <person name="Wang Y."/>
            <person name="Ye J."/>
            <person name="Ju F."/>
            <person name="Liu L."/>
            <person name="Boyd J.A."/>
            <person name="Deng Y."/>
            <person name="Parks D.H."/>
            <person name="Jiang X."/>
            <person name="Yin X."/>
            <person name="Woodcroft B.J."/>
            <person name="Tyson G.W."/>
            <person name="Hugenholtz P."/>
            <person name="Polz M.F."/>
            <person name="Zhang T."/>
        </authorList>
    </citation>
    <scope>NUCLEOTIDE SEQUENCE</scope>
    <source>
        <strain evidence="1">HKST-UBA02</strain>
    </source>
</reference>
<dbReference type="Proteomes" id="UP000739538">
    <property type="component" value="Unassembled WGS sequence"/>
</dbReference>
<dbReference type="AlphaFoldDB" id="A0A956SD20"/>